<keyword evidence="1" id="KW-0808">Transferase</keyword>
<dbReference type="AlphaFoldDB" id="A0A7W5AA69"/>
<dbReference type="Proteomes" id="UP000577707">
    <property type="component" value="Unassembled WGS sequence"/>
</dbReference>
<dbReference type="RefSeq" id="WP_183552250.1">
    <property type="nucleotide sequence ID" value="NZ_BMQT01000005.1"/>
</dbReference>
<name>A0A7W5AA69_9ACTN</name>
<proteinExistence type="predicted"/>
<evidence type="ECO:0000313" key="2">
    <source>
        <dbReference type="Proteomes" id="UP000577707"/>
    </source>
</evidence>
<sequence length="178" mass="20028">MITRGVILYGPPAAGKDSTDHALRERSVDYVHFARIKVGSGNEDAYRMVTKGALNELRLRRDVIWENRRYGAIYAVDRPGLAEALDSGIPVIHLGQPEAVEAVVTAFPEVRWTVVELWCPVDDAERRLKKRGDSALVQRMRMEAWHETPKLDAADVRVDTSLVFPEFVASMIDTKVRA</sequence>
<dbReference type="EMBL" id="JACHXG010000022">
    <property type="protein sequence ID" value="MBB3092332.1"/>
    <property type="molecule type" value="Genomic_DNA"/>
</dbReference>
<keyword evidence="1" id="KW-0418">Kinase</keyword>
<reference evidence="1 2" key="1">
    <citation type="submission" date="2020-08" db="EMBL/GenBank/DDBJ databases">
        <title>Genomic Encyclopedia of Type Strains, Phase III (KMG-III): the genomes of soil and plant-associated and newly described type strains.</title>
        <authorList>
            <person name="Whitman W."/>
        </authorList>
    </citation>
    <scope>NUCLEOTIDE SEQUENCE [LARGE SCALE GENOMIC DNA]</scope>
    <source>
        <strain evidence="1 2">CECT 3302</strain>
    </source>
</reference>
<comment type="caution">
    <text evidence="1">The sequence shown here is derived from an EMBL/GenBank/DDBJ whole genome shotgun (WGS) entry which is preliminary data.</text>
</comment>
<gene>
    <name evidence="1" type="ORF">FHS12_005311</name>
</gene>
<accession>A0A7W5AA69</accession>
<dbReference type="EC" id="2.7.4.8" evidence="1"/>
<keyword evidence="2" id="KW-1185">Reference proteome</keyword>
<dbReference type="GO" id="GO:0004385">
    <property type="term" value="F:GMP kinase activity"/>
    <property type="evidence" value="ECO:0007669"/>
    <property type="project" value="UniProtKB-EC"/>
</dbReference>
<dbReference type="Pfam" id="PF07931">
    <property type="entry name" value="CPT"/>
    <property type="match status" value="1"/>
</dbReference>
<dbReference type="Gene3D" id="3.40.50.300">
    <property type="entry name" value="P-loop containing nucleotide triphosphate hydrolases"/>
    <property type="match status" value="1"/>
</dbReference>
<evidence type="ECO:0000313" key="1">
    <source>
        <dbReference type="EMBL" id="MBB3092332.1"/>
    </source>
</evidence>
<dbReference type="InterPro" id="IPR027417">
    <property type="entry name" value="P-loop_NTPase"/>
</dbReference>
<organism evidence="1 2">
    <name type="scientific">Nocardioides albus</name>
    <dbReference type="NCBI Taxonomy" id="1841"/>
    <lineage>
        <taxon>Bacteria</taxon>
        <taxon>Bacillati</taxon>
        <taxon>Actinomycetota</taxon>
        <taxon>Actinomycetes</taxon>
        <taxon>Propionibacteriales</taxon>
        <taxon>Nocardioidaceae</taxon>
        <taxon>Nocardioides</taxon>
    </lineage>
</organism>
<dbReference type="SUPFAM" id="SSF52540">
    <property type="entry name" value="P-loop containing nucleoside triphosphate hydrolases"/>
    <property type="match status" value="1"/>
</dbReference>
<protein>
    <submittedName>
        <fullName evidence="1">Guanylate kinase</fullName>
        <ecNumber evidence="1">2.7.4.8</ecNumber>
    </submittedName>
</protein>